<evidence type="ECO:0000313" key="2">
    <source>
        <dbReference type="EMBL" id="GBL87819.1"/>
    </source>
</evidence>
<dbReference type="SUPFAM" id="SSF56672">
    <property type="entry name" value="DNA/RNA polymerases"/>
    <property type="match status" value="1"/>
</dbReference>
<dbReference type="AlphaFoldDB" id="A0A4Y2B8U3"/>
<dbReference type="PANTHER" id="PTHR33064:SF37">
    <property type="entry name" value="RIBONUCLEASE H"/>
    <property type="match status" value="1"/>
</dbReference>
<dbReference type="GO" id="GO:0071897">
    <property type="term" value="P:DNA biosynthetic process"/>
    <property type="evidence" value="ECO:0007669"/>
    <property type="project" value="UniProtKB-ARBA"/>
</dbReference>
<accession>A0A4Y2B8U3</accession>
<dbReference type="InterPro" id="IPR041577">
    <property type="entry name" value="RT_RNaseH_2"/>
</dbReference>
<dbReference type="PANTHER" id="PTHR33064">
    <property type="entry name" value="POL PROTEIN"/>
    <property type="match status" value="1"/>
</dbReference>
<sequence>MVNPRICDYHRQDRERWGVPESHCMPVTSVYGSVSMNSSRLFQQDNTPVARSFGVSNWKHFPLSDLDCLFTLKVTDASQEVLETVGIFNSYGSRPLKRAEHFMRNDQCRANPEEDLAHATLLHHPIPNAPLSIWVDASDVAVGGALTQYSDNLWQPIAFLSMKLTSSQKKWFTYDRELLPIYPMIK</sequence>
<evidence type="ECO:0000313" key="3">
    <source>
        <dbReference type="Proteomes" id="UP000499080"/>
    </source>
</evidence>
<gene>
    <name evidence="2" type="ORF">AVEN_192007_1</name>
</gene>
<feature type="domain" description="Reverse transcriptase/retrotransposon-derived protein RNase H-like" evidence="1">
    <location>
        <begin position="114"/>
        <end position="185"/>
    </location>
</feature>
<proteinExistence type="predicted"/>
<organism evidence="2 3">
    <name type="scientific">Araneus ventricosus</name>
    <name type="common">Orbweaver spider</name>
    <name type="synonym">Epeira ventricosa</name>
    <dbReference type="NCBI Taxonomy" id="182803"/>
    <lineage>
        <taxon>Eukaryota</taxon>
        <taxon>Metazoa</taxon>
        <taxon>Ecdysozoa</taxon>
        <taxon>Arthropoda</taxon>
        <taxon>Chelicerata</taxon>
        <taxon>Arachnida</taxon>
        <taxon>Araneae</taxon>
        <taxon>Araneomorphae</taxon>
        <taxon>Entelegynae</taxon>
        <taxon>Araneoidea</taxon>
        <taxon>Araneidae</taxon>
        <taxon>Araneus</taxon>
    </lineage>
</organism>
<evidence type="ECO:0000259" key="1">
    <source>
        <dbReference type="Pfam" id="PF17919"/>
    </source>
</evidence>
<comment type="caution">
    <text evidence="2">The sequence shown here is derived from an EMBL/GenBank/DDBJ whole genome shotgun (WGS) entry which is preliminary data.</text>
</comment>
<protein>
    <recommendedName>
        <fullName evidence="1">Reverse transcriptase/retrotransposon-derived protein RNase H-like domain-containing protein</fullName>
    </recommendedName>
</protein>
<reference evidence="2 3" key="1">
    <citation type="journal article" date="2019" name="Sci. Rep.">
        <title>Orb-weaving spider Araneus ventricosus genome elucidates the spidroin gene catalogue.</title>
        <authorList>
            <person name="Kono N."/>
            <person name="Nakamura H."/>
            <person name="Ohtoshi R."/>
            <person name="Moran D.A.P."/>
            <person name="Shinohara A."/>
            <person name="Yoshida Y."/>
            <person name="Fujiwara M."/>
            <person name="Mori M."/>
            <person name="Tomita M."/>
            <person name="Arakawa K."/>
        </authorList>
    </citation>
    <scope>NUCLEOTIDE SEQUENCE [LARGE SCALE GENOMIC DNA]</scope>
</reference>
<dbReference type="OrthoDB" id="420169at2759"/>
<dbReference type="Proteomes" id="UP000499080">
    <property type="component" value="Unassembled WGS sequence"/>
</dbReference>
<dbReference type="InterPro" id="IPR051320">
    <property type="entry name" value="Viral_Replic_Matur_Polypro"/>
</dbReference>
<dbReference type="EMBL" id="BGPR01000056">
    <property type="protein sequence ID" value="GBL87819.1"/>
    <property type="molecule type" value="Genomic_DNA"/>
</dbReference>
<keyword evidence="3" id="KW-1185">Reference proteome</keyword>
<dbReference type="Pfam" id="PF17919">
    <property type="entry name" value="RT_RNaseH_2"/>
    <property type="match status" value="1"/>
</dbReference>
<name>A0A4Y2B8U3_ARAVE</name>
<dbReference type="InterPro" id="IPR043502">
    <property type="entry name" value="DNA/RNA_pol_sf"/>
</dbReference>